<dbReference type="SMART" id="SM00493">
    <property type="entry name" value="TOPRIM"/>
    <property type="match status" value="1"/>
</dbReference>
<dbReference type="InterPro" id="IPR000380">
    <property type="entry name" value="Topo_IA"/>
</dbReference>
<protein>
    <recommendedName>
        <fullName evidence="10">DNA topoisomerase 1</fullName>
        <ecNumber evidence="10">5.6.2.1</ecNumber>
    </recommendedName>
    <alternativeName>
        <fullName evidence="10">DNA topoisomerase I</fullName>
    </alternativeName>
</protein>
<feature type="compositionally biased region" description="Low complexity" evidence="11">
    <location>
        <begin position="456"/>
        <end position="474"/>
    </location>
</feature>
<dbReference type="SUPFAM" id="SSF57783">
    <property type="entry name" value="Zinc beta-ribbon"/>
    <property type="match status" value="2"/>
</dbReference>
<dbReference type="Gene3D" id="2.70.20.10">
    <property type="entry name" value="Topoisomerase I, domain 3"/>
    <property type="match status" value="1"/>
</dbReference>
<dbReference type="InterPro" id="IPR003601">
    <property type="entry name" value="Topo_IA_2"/>
</dbReference>
<evidence type="ECO:0000256" key="8">
    <source>
        <dbReference type="ARBA" id="ARBA00023125"/>
    </source>
</evidence>
<feature type="site" description="Interaction with DNA" evidence="10">
    <location>
        <position position="143"/>
    </location>
</feature>
<dbReference type="GO" id="GO:0003677">
    <property type="term" value="F:DNA binding"/>
    <property type="evidence" value="ECO:0007669"/>
    <property type="project" value="UniProtKB-KW"/>
</dbReference>
<evidence type="ECO:0000259" key="13">
    <source>
        <dbReference type="PROSITE" id="PS52039"/>
    </source>
</evidence>
<evidence type="ECO:0000256" key="6">
    <source>
        <dbReference type="ARBA" id="ARBA00022842"/>
    </source>
</evidence>
<dbReference type="EC" id="5.6.2.1" evidence="10"/>
<dbReference type="GO" id="GO:0003917">
    <property type="term" value="F:DNA topoisomerase type I (single strand cut, ATP-independent) activity"/>
    <property type="evidence" value="ECO:0007669"/>
    <property type="project" value="UniProtKB-UniRule"/>
</dbReference>
<dbReference type="InterPro" id="IPR013825">
    <property type="entry name" value="Topo_IA_cen_sub2"/>
</dbReference>
<feature type="compositionally biased region" description="Basic residues" evidence="11">
    <location>
        <begin position="856"/>
        <end position="865"/>
    </location>
</feature>
<keyword evidence="6" id="KW-0460">Magnesium</keyword>
<evidence type="ECO:0000256" key="2">
    <source>
        <dbReference type="ARBA" id="ARBA00009446"/>
    </source>
</evidence>
<dbReference type="InterPro" id="IPR013826">
    <property type="entry name" value="Topo_IA_cen_sub3"/>
</dbReference>
<name>A0A4P2QVL6_SORCE</name>
<feature type="domain" description="Topo IA-type catalytic" evidence="13">
    <location>
        <begin position="129"/>
        <end position="611"/>
    </location>
</feature>
<feature type="site" description="Interaction with DNA" evidence="10">
    <location>
        <position position="542"/>
    </location>
</feature>
<dbReference type="Gene3D" id="3.30.65.10">
    <property type="entry name" value="Bacterial Topoisomerase I, domain 1"/>
    <property type="match status" value="2"/>
</dbReference>
<evidence type="ECO:0000256" key="3">
    <source>
        <dbReference type="ARBA" id="ARBA00022723"/>
    </source>
</evidence>
<dbReference type="SMART" id="SM00437">
    <property type="entry name" value="TOP1Ac"/>
    <property type="match status" value="1"/>
</dbReference>
<dbReference type="Gene3D" id="1.10.290.10">
    <property type="entry name" value="Topoisomerase I, domain 4"/>
    <property type="match status" value="1"/>
</dbReference>
<dbReference type="NCBIfam" id="TIGR01051">
    <property type="entry name" value="topA_bact"/>
    <property type="match status" value="1"/>
</dbReference>
<keyword evidence="5" id="KW-0862">Zinc</keyword>
<dbReference type="CDD" id="cd03363">
    <property type="entry name" value="TOPRIM_TopoIA_TopoI"/>
    <property type="match status" value="1"/>
</dbReference>
<dbReference type="InterPro" id="IPR005733">
    <property type="entry name" value="TopoI_bac-type"/>
</dbReference>
<comment type="function">
    <text evidence="10">Releases the supercoiling and torsional tension of DNA, which is introduced during the DNA replication and transcription, by transiently cleaving and rejoining one strand of the DNA duplex. Introduces a single-strand break via transesterification at a target site in duplex DNA. The scissile phosphodiester is attacked by the catalytic tyrosine of the enzyme, resulting in the formation of a DNA-(5'-phosphotyrosyl)-enzyme intermediate and the expulsion of a 3'-OH DNA strand. The free DNA strand then undergoes passage around the unbroken strand, thus removing DNA supercoils. Finally, in the religation step, the DNA 3'-OH attacks the covalent intermediate to expel the active-site tyrosine and restore the DNA phosphodiester backbone.</text>
</comment>
<feature type="site" description="Interaction with DNA" evidence="10">
    <location>
        <position position="139"/>
    </location>
</feature>
<dbReference type="InterPro" id="IPR006171">
    <property type="entry name" value="TOPRIM_dom"/>
</dbReference>
<feature type="site" description="Interaction with DNA" evidence="10">
    <location>
        <position position="155"/>
    </location>
</feature>
<dbReference type="Gene3D" id="1.10.460.10">
    <property type="entry name" value="Topoisomerase I, domain 2"/>
    <property type="match status" value="1"/>
</dbReference>
<accession>A0A4P2QVL6</accession>
<dbReference type="InterPro" id="IPR013824">
    <property type="entry name" value="Topo_IA_cen_sub1"/>
</dbReference>
<feature type="site" description="Interaction with DNA" evidence="10">
    <location>
        <position position="148"/>
    </location>
</feature>
<gene>
    <name evidence="10 14" type="primary">topA</name>
    <name evidence="14" type="ORF">SOCE836_066610</name>
</gene>
<dbReference type="InterPro" id="IPR013498">
    <property type="entry name" value="Topo_IA_Znf"/>
</dbReference>
<dbReference type="PANTHER" id="PTHR42785:SF1">
    <property type="entry name" value="DNA TOPOISOMERASE"/>
    <property type="match status" value="1"/>
</dbReference>
<feature type="site" description="Interaction with DNA" evidence="10">
    <location>
        <position position="33"/>
    </location>
</feature>
<comment type="catalytic activity">
    <reaction evidence="1 10">
        <text>ATP-independent breakage of single-stranded DNA, followed by passage and rejoining.</text>
        <dbReference type="EC" id="5.6.2.1"/>
    </reaction>
</comment>
<dbReference type="HAMAP" id="MF_00952">
    <property type="entry name" value="Topoisom_1_prok"/>
    <property type="match status" value="1"/>
</dbReference>
<comment type="subunit">
    <text evidence="10">Monomer.</text>
</comment>
<dbReference type="PROSITE" id="PS52039">
    <property type="entry name" value="TOPO_IA_2"/>
    <property type="match status" value="1"/>
</dbReference>
<dbReference type="Pfam" id="PF01751">
    <property type="entry name" value="Toprim"/>
    <property type="match status" value="1"/>
</dbReference>
<dbReference type="Pfam" id="PF01131">
    <property type="entry name" value="Topoisom_bac"/>
    <property type="match status" value="1"/>
</dbReference>
<organism evidence="14 15">
    <name type="scientific">Sorangium cellulosum</name>
    <name type="common">Polyangium cellulosum</name>
    <dbReference type="NCBI Taxonomy" id="56"/>
    <lineage>
        <taxon>Bacteria</taxon>
        <taxon>Pseudomonadati</taxon>
        <taxon>Myxococcota</taxon>
        <taxon>Polyangia</taxon>
        <taxon>Polyangiales</taxon>
        <taxon>Polyangiaceae</taxon>
        <taxon>Sorangium</taxon>
    </lineage>
</organism>
<dbReference type="InterPro" id="IPR003602">
    <property type="entry name" value="Topo_IA_DNA-bd_dom"/>
</dbReference>
<evidence type="ECO:0000256" key="7">
    <source>
        <dbReference type="ARBA" id="ARBA00023029"/>
    </source>
</evidence>
<dbReference type="InterPro" id="IPR034149">
    <property type="entry name" value="TOPRIM_TopoI"/>
</dbReference>
<dbReference type="AlphaFoldDB" id="A0A4P2QVL6"/>
<dbReference type="Pfam" id="PF01396">
    <property type="entry name" value="Zn_ribbon_Top1"/>
    <property type="match status" value="4"/>
</dbReference>
<evidence type="ECO:0000256" key="10">
    <source>
        <dbReference type="HAMAP-Rule" id="MF_00952"/>
    </source>
</evidence>
<evidence type="ECO:0000313" key="15">
    <source>
        <dbReference type="Proteomes" id="UP000295497"/>
    </source>
</evidence>
<evidence type="ECO:0000313" key="14">
    <source>
        <dbReference type="EMBL" id="AUX34487.1"/>
    </source>
</evidence>
<keyword evidence="7 10" id="KW-0799">Topoisomerase</keyword>
<comment type="similarity">
    <text evidence="2 10">Belongs to the type IA topoisomerase family.</text>
</comment>
<feature type="site" description="Interaction with DNA" evidence="10">
    <location>
        <position position="140"/>
    </location>
</feature>
<dbReference type="InterPro" id="IPR028612">
    <property type="entry name" value="Topoisom_1_IA"/>
</dbReference>
<keyword evidence="8 10" id="KW-0238">DNA-binding</keyword>
<dbReference type="SUPFAM" id="SSF56712">
    <property type="entry name" value="Prokaryotic type I DNA topoisomerase"/>
    <property type="match status" value="1"/>
</dbReference>
<reference evidence="14 15" key="1">
    <citation type="submission" date="2015-09" db="EMBL/GenBank/DDBJ databases">
        <title>Sorangium comparison.</title>
        <authorList>
            <person name="Zaburannyi N."/>
            <person name="Bunk B."/>
            <person name="Overmann J."/>
            <person name="Mueller R."/>
        </authorList>
    </citation>
    <scope>NUCLEOTIDE SEQUENCE [LARGE SCALE GENOMIC DNA]</scope>
    <source>
        <strain evidence="14 15">So ce836</strain>
    </source>
</reference>
<evidence type="ECO:0000256" key="5">
    <source>
        <dbReference type="ARBA" id="ARBA00022833"/>
    </source>
</evidence>
<feature type="region of interest" description="Disordered" evidence="11">
    <location>
        <begin position="798"/>
        <end position="865"/>
    </location>
</feature>
<feature type="region of interest" description="Interaction with DNA" evidence="10">
    <location>
        <begin position="163"/>
        <end position="168"/>
    </location>
</feature>
<dbReference type="Proteomes" id="UP000295497">
    <property type="component" value="Chromosome"/>
</dbReference>
<feature type="region of interest" description="Disordered" evidence="11">
    <location>
        <begin position="435"/>
        <end position="480"/>
    </location>
</feature>
<feature type="compositionally biased region" description="Low complexity" evidence="11">
    <location>
        <begin position="803"/>
        <end position="822"/>
    </location>
</feature>
<dbReference type="PRINTS" id="PR00417">
    <property type="entry name" value="PRTPISMRASEI"/>
</dbReference>
<dbReference type="PROSITE" id="PS50880">
    <property type="entry name" value="TOPRIM"/>
    <property type="match status" value="1"/>
</dbReference>
<dbReference type="SMART" id="SM00436">
    <property type="entry name" value="TOP1Bc"/>
    <property type="match status" value="1"/>
</dbReference>
<evidence type="ECO:0000256" key="11">
    <source>
        <dbReference type="SAM" id="MobiDB-lite"/>
    </source>
</evidence>
<keyword evidence="4" id="KW-0863">Zinc-finger</keyword>
<dbReference type="CDD" id="cd00186">
    <property type="entry name" value="TOP1Ac"/>
    <property type="match status" value="1"/>
</dbReference>
<dbReference type="InterPro" id="IPR023405">
    <property type="entry name" value="Topo_IA_core_domain"/>
</dbReference>
<dbReference type="GO" id="GO:0008270">
    <property type="term" value="F:zinc ion binding"/>
    <property type="evidence" value="ECO:0007669"/>
    <property type="project" value="UniProtKB-KW"/>
</dbReference>
<dbReference type="Gene3D" id="3.40.50.140">
    <property type="match status" value="1"/>
</dbReference>
<dbReference type="PANTHER" id="PTHR42785">
    <property type="entry name" value="DNA TOPOISOMERASE, TYPE IA, CORE"/>
    <property type="match status" value="1"/>
</dbReference>
<dbReference type="RefSeq" id="WP_129577687.1">
    <property type="nucleotide sequence ID" value="NZ_CP012672.1"/>
</dbReference>
<proteinExistence type="inferred from homology"/>
<evidence type="ECO:0000256" key="1">
    <source>
        <dbReference type="ARBA" id="ARBA00000213"/>
    </source>
</evidence>
<dbReference type="EMBL" id="CP012672">
    <property type="protein sequence ID" value="AUX34487.1"/>
    <property type="molecule type" value="Genomic_DNA"/>
</dbReference>
<dbReference type="GO" id="GO:0006265">
    <property type="term" value="P:DNA topological change"/>
    <property type="evidence" value="ECO:0007669"/>
    <property type="project" value="UniProtKB-UniRule"/>
</dbReference>
<feature type="site" description="Interaction with DNA" evidence="10">
    <location>
        <position position="305"/>
    </location>
</feature>
<evidence type="ECO:0000256" key="9">
    <source>
        <dbReference type="ARBA" id="ARBA00023235"/>
    </source>
</evidence>
<dbReference type="InterPro" id="IPR013497">
    <property type="entry name" value="Topo_IA_cen"/>
</dbReference>
<dbReference type="GO" id="GO:0005694">
    <property type="term" value="C:chromosome"/>
    <property type="evidence" value="ECO:0007669"/>
    <property type="project" value="InterPro"/>
</dbReference>
<feature type="domain" description="Toprim" evidence="12">
    <location>
        <begin position="3"/>
        <end position="113"/>
    </location>
</feature>
<keyword evidence="9 10" id="KW-0413">Isomerase</keyword>
<feature type="active site" description="O-(5'-phospho-DNA)-tyrosine intermediate" evidence="10">
    <location>
        <position position="303"/>
    </location>
</feature>
<evidence type="ECO:0000256" key="4">
    <source>
        <dbReference type="ARBA" id="ARBA00022771"/>
    </source>
</evidence>
<evidence type="ECO:0000259" key="12">
    <source>
        <dbReference type="PROSITE" id="PS50880"/>
    </source>
</evidence>
<sequence>MAKTLVIVESPAKAKTIKKYLGNGYEVFASKGHVKDLPKKQNAVDVQNDFAETYEVIEGKEKVLEELKSAAKKADEVLLATDPDREGEAIAFHISEEIKNPKLKVARVEFHEITKKGVDHGVHNPRKLDENLYDAQRARRVLDRIVGYDVSALVWSKLAFGLSAGRVQSVALRLIVDREREVEAFVPEEYWNIAVGLTAASPPQRAPFVAKLASADGKKLEVTNGEVAAKVRADLETARYRVAKVTRREQKRNPPAPYTTSKLQQDATNYLHFGAKRTMQIAQALYEGIDLKRDGGPVGLITYMRTDSTRVSDDAVAEVRGVVAKRYGKEFVPERPNVFKSKKNAQDAHEAIRPTSVEIHPDSIKKYLKDEQYKLYKLIWNRFVASQMNPAVYDRTTVEIDVAPTVDGPAHRSYLARASGRILKFAGWLQVTEGQQEFAGEEESAGGAADGGGGAAAPAEASAAEAERAAPGPSAEEDSEALLPDMKEGEALAVAPPGVVTDQKFTQPPPRYNEGSLVRELEKRGIGRPSTYAEIISKVQQRAYVEKREGGAFQPTLLGKFVVDGLVRSNLDIMDPNFTAQMEEELDAVGAGNLKREQLLKRFYKKFREQLDKSKKLAPWKPEAEKTDIVCDECGSMMLKKWGKNGWFLSCERYPKCKATRDLSDARGSAAVRETDISCDKCGKPMIIKTGRFGDFLSCTGYPACKNTRPVPLGVACPSCGGDLIEIRPRKKGGRTFYGCSNWNAEQKCDFKLWQKPVPVPCPQCGAKFVTRTAGKKAMLVCATKDCGFKQEIVEGEGEDGAADGSAPLDAAAVVASAAPAPDDQPEPPTPAPADRSEAAPKGAGAPKGEAEKPARAVRARRTAS</sequence>
<keyword evidence="3" id="KW-0479">Metal-binding</keyword>